<keyword evidence="2" id="KW-0732">Signal</keyword>
<comment type="caution">
    <text evidence="3">The sequence shown here is derived from an EMBL/GenBank/DDBJ whole genome shotgun (WGS) entry which is preliminary data.</text>
</comment>
<dbReference type="OrthoDB" id="9827412at2"/>
<sequence length="379" mass="38896">MRLLPRYSSTAIAAAAFAVTLAAACGGGEDETAGPAETETETETETGTETNEATALGDDCEDTSLVVSAPTKLAATLRNATPPPADSSTCGADGPVVFVRVTIEDRVDATFSARGRAYTPKLSVLLPGCVASPTDPERVLACADALPTTLTDIGPNLELLVALGIAADDPALELPAAEAEQADPLDFELDIELRAVLGEDQACGSGQGRCEAGTVCLSADEDGAEVWRCRRPPADSCVAPGQLAVPEPGAAALVEISPDEAHSDAHEHPCTGWRRPERVEQLELPPGLPANATLVVRADDPRVGLALRGPSCLPEQALACAPASASESETTLAWGGAGELSALAEANDAPLLFIELPQPADDEADPPTPITVSVEIVSD</sequence>
<feature type="region of interest" description="Disordered" evidence="1">
    <location>
        <begin position="358"/>
        <end position="379"/>
    </location>
</feature>
<organism evidence="3 4">
    <name type="scientific">Enhygromyxa salina</name>
    <dbReference type="NCBI Taxonomy" id="215803"/>
    <lineage>
        <taxon>Bacteria</taxon>
        <taxon>Pseudomonadati</taxon>
        <taxon>Myxococcota</taxon>
        <taxon>Polyangia</taxon>
        <taxon>Nannocystales</taxon>
        <taxon>Nannocystaceae</taxon>
        <taxon>Enhygromyxa</taxon>
    </lineage>
</organism>
<evidence type="ECO:0000313" key="3">
    <source>
        <dbReference type="EMBL" id="PRP90204.1"/>
    </source>
</evidence>
<reference evidence="3 4" key="1">
    <citation type="submission" date="2018-03" db="EMBL/GenBank/DDBJ databases">
        <title>Draft Genome Sequences of the Obligatory Marine Myxobacteria Enhygromyxa salina SWB005.</title>
        <authorList>
            <person name="Poehlein A."/>
            <person name="Moghaddam J.A."/>
            <person name="Harms H."/>
            <person name="Alanjari M."/>
            <person name="Koenig G.M."/>
            <person name="Daniel R."/>
            <person name="Schaeberle T.F."/>
        </authorList>
    </citation>
    <scope>NUCLEOTIDE SEQUENCE [LARGE SCALE GENOMIC DNA]</scope>
    <source>
        <strain evidence="3 4">SWB005</strain>
    </source>
</reference>
<accession>A0A2S9XBG7</accession>
<dbReference type="EMBL" id="PVNK01000292">
    <property type="protein sequence ID" value="PRP90204.1"/>
    <property type="molecule type" value="Genomic_DNA"/>
</dbReference>
<protein>
    <recommendedName>
        <fullName evidence="5">Lipoprotein</fullName>
    </recommendedName>
</protein>
<evidence type="ECO:0000256" key="2">
    <source>
        <dbReference type="SAM" id="SignalP"/>
    </source>
</evidence>
<evidence type="ECO:0008006" key="5">
    <source>
        <dbReference type="Google" id="ProtNLM"/>
    </source>
</evidence>
<dbReference type="AlphaFoldDB" id="A0A2S9XBG7"/>
<feature type="compositionally biased region" description="Acidic residues" evidence="1">
    <location>
        <begin position="28"/>
        <end position="46"/>
    </location>
</feature>
<keyword evidence="4" id="KW-1185">Reference proteome</keyword>
<dbReference type="Proteomes" id="UP000237968">
    <property type="component" value="Unassembled WGS sequence"/>
</dbReference>
<name>A0A2S9XBG7_9BACT</name>
<dbReference type="RefSeq" id="WP_106395862.1">
    <property type="nucleotide sequence ID" value="NZ_PVNK01000292.1"/>
</dbReference>
<evidence type="ECO:0000313" key="4">
    <source>
        <dbReference type="Proteomes" id="UP000237968"/>
    </source>
</evidence>
<feature type="chain" id="PRO_5015591989" description="Lipoprotein" evidence="2">
    <location>
        <begin position="25"/>
        <end position="379"/>
    </location>
</feature>
<evidence type="ECO:0000256" key="1">
    <source>
        <dbReference type="SAM" id="MobiDB-lite"/>
    </source>
</evidence>
<dbReference type="PROSITE" id="PS51257">
    <property type="entry name" value="PROKAR_LIPOPROTEIN"/>
    <property type="match status" value="1"/>
</dbReference>
<gene>
    <name evidence="3" type="ORF">ENSA5_67260</name>
</gene>
<proteinExistence type="predicted"/>
<feature type="region of interest" description="Disordered" evidence="1">
    <location>
        <begin position="28"/>
        <end position="57"/>
    </location>
</feature>
<feature type="signal peptide" evidence="2">
    <location>
        <begin position="1"/>
        <end position="24"/>
    </location>
</feature>